<gene>
    <name evidence="8" type="ORF">Fot_42834</name>
</gene>
<accession>A0ABD1RMA6</accession>
<name>A0ABD1RMA6_9LAMI</name>
<evidence type="ECO:0000256" key="5">
    <source>
        <dbReference type="ARBA" id="ARBA00022989"/>
    </source>
</evidence>
<dbReference type="PANTHER" id="PTHR31485:SF20">
    <property type="entry name" value="HYDROXYPROLINE O-ARABINOSYLTRANSFERASE 2"/>
    <property type="match status" value="1"/>
</dbReference>
<evidence type="ECO:0000256" key="6">
    <source>
        <dbReference type="ARBA" id="ARBA00023136"/>
    </source>
</evidence>
<dbReference type="AlphaFoldDB" id="A0ABD1RMA6"/>
<dbReference type="GO" id="GO:0016757">
    <property type="term" value="F:glycosyltransferase activity"/>
    <property type="evidence" value="ECO:0007669"/>
    <property type="project" value="UniProtKB-KW"/>
</dbReference>
<proteinExistence type="predicted"/>
<evidence type="ECO:0000259" key="7">
    <source>
        <dbReference type="Pfam" id="PF23452"/>
    </source>
</evidence>
<evidence type="ECO:0000256" key="3">
    <source>
        <dbReference type="ARBA" id="ARBA00022679"/>
    </source>
</evidence>
<feature type="domain" description="Hydroxyproline O-arabinosyltransferase-like" evidence="7">
    <location>
        <begin position="1"/>
        <end position="33"/>
    </location>
</feature>
<keyword evidence="4" id="KW-0812">Transmembrane</keyword>
<dbReference type="GO" id="GO:0016020">
    <property type="term" value="C:membrane"/>
    <property type="evidence" value="ECO:0007669"/>
    <property type="project" value="UniProtKB-SubCell"/>
</dbReference>
<evidence type="ECO:0000256" key="2">
    <source>
        <dbReference type="ARBA" id="ARBA00022676"/>
    </source>
</evidence>
<evidence type="ECO:0000256" key="4">
    <source>
        <dbReference type="ARBA" id="ARBA00022692"/>
    </source>
</evidence>
<evidence type="ECO:0000313" key="8">
    <source>
        <dbReference type="EMBL" id="KAL2489542.1"/>
    </source>
</evidence>
<protein>
    <recommendedName>
        <fullName evidence="7">Hydroxyproline O-arabinosyltransferase-like domain-containing protein</fullName>
    </recommendedName>
</protein>
<reference evidence="9" key="1">
    <citation type="submission" date="2024-07" db="EMBL/GenBank/DDBJ databases">
        <title>Two chromosome-level genome assemblies of Korean endemic species Abeliophyllum distichum and Forsythia ovata (Oleaceae).</title>
        <authorList>
            <person name="Jang H."/>
        </authorList>
    </citation>
    <scope>NUCLEOTIDE SEQUENCE [LARGE SCALE GENOMIC DNA]</scope>
</reference>
<keyword evidence="5" id="KW-1133">Transmembrane helix</keyword>
<evidence type="ECO:0000313" key="9">
    <source>
        <dbReference type="Proteomes" id="UP001604277"/>
    </source>
</evidence>
<dbReference type="InterPro" id="IPR044845">
    <property type="entry name" value="HPAT/SRGT1-like"/>
</dbReference>
<comment type="caution">
    <text evidence="8">The sequence shown here is derived from an EMBL/GenBank/DDBJ whole genome shotgun (WGS) entry which is preliminary data.</text>
</comment>
<keyword evidence="6" id="KW-0472">Membrane</keyword>
<sequence length="139" mass="16051">MGGFTRILHYGHPDRFKDETPTFVAQPLPSGIHHDALLNLAPTWMNVSLAMKKDPRVDIAFVWVPEMQFCRPLVTPRCKHRHAYAVASALEDQTRPVLSCSALLWKKNAQLVCMLRDFHMNFHKEIYTFNLYKALDAKD</sequence>
<organism evidence="8 9">
    <name type="scientific">Forsythia ovata</name>
    <dbReference type="NCBI Taxonomy" id="205694"/>
    <lineage>
        <taxon>Eukaryota</taxon>
        <taxon>Viridiplantae</taxon>
        <taxon>Streptophyta</taxon>
        <taxon>Embryophyta</taxon>
        <taxon>Tracheophyta</taxon>
        <taxon>Spermatophyta</taxon>
        <taxon>Magnoliopsida</taxon>
        <taxon>eudicotyledons</taxon>
        <taxon>Gunneridae</taxon>
        <taxon>Pentapetalae</taxon>
        <taxon>asterids</taxon>
        <taxon>lamiids</taxon>
        <taxon>Lamiales</taxon>
        <taxon>Oleaceae</taxon>
        <taxon>Forsythieae</taxon>
        <taxon>Forsythia</taxon>
    </lineage>
</organism>
<dbReference type="Pfam" id="PF23452">
    <property type="entry name" value="HPAT"/>
    <property type="match status" value="1"/>
</dbReference>
<keyword evidence="9" id="KW-1185">Reference proteome</keyword>
<keyword evidence="3" id="KW-0808">Transferase</keyword>
<dbReference type="EMBL" id="JBFOLJ010000012">
    <property type="protein sequence ID" value="KAL2489542.1"/>
    <property type="molecule type" value="Genomic_DNA"/>
</dbReference>
<comment type="subcellular location">
    <subcellularLocation>
        <location evidence="1">Membrane</location>
        <topology evidence="1">Single-pass membrane protein</topology>
    </subcellularLocation>
</comment>
<keyword evidence="2" id="KW-0328">Glycosyltransferase</keyword>
<evidence type="ECO:0000256" key="1">
    <source>
        <dbReference type="ARBA" id="ARBA00004167"/>
    </source>
</evidence>
<dbReference type="Proteomes" id="UP001604277">
    <property type="component" value="Unassembled WGS sequence"/>
</dbReference>
<dbReference type="PANTHER" id="PTHR31485">
    <property type="entry name" value="PEPTIDYL SERINE ALPHA-GALACTOSYLTRANSFERASE"/>
    <property type="match status" value="1"/>
</dbReference>
<dbReference type="InterPro" id="IPR056508">
    <property type="entry name" value="HPAT-like"/>
</dbReference>